<accession>A0A9W8W5P1</accession>
<feature type="domain" description="2EXR" evidence="1">
    <location>
        <begin position="16"/>
        <end position="159"/>
    </location>
</feature>
<sequence length="371" mass="42901">MTDIQQSSGSAPEASFAPFQKLPPELRYRIWHDALAVTAEQRLIRLNIHDRRYKTHHSCIAVHNRFCGQHTPCKTYINGQPSRISNCMINGYFAYDREDSEGPEDPKRRTNLKNIGLSCREARSMVVSRYPETLKVYRGSYLRGDGTRFIRCDPASDVLVITKMPVHNSHPHPSPGGNPLVILEERSLSMRYPRDSRLFAEFRRMLSSFQHVAFLHQGHRRRSFPLDLARSEDFISLLFYFESLKSLYLWPDPDLWPDVYENVVEVENIESLRILDYEPRWDIENTAEDIMNKYKARAETQNAHFVEGEEHWIPKPKPLEKIGCYAAAAWLPRRITEDNLESGAIGDTPLEGDDDPTTYDFSTCDVSTTTF</sequence>
<evidence type="ECO:0000259" key="1">
    <source>
        <dbReference type="Pfam" id="PF20150"/>
    </source>
</evidence>
<proteinExistence type="predicted"/>
<dbReference type="InterPro" id="IPR045518">
    <property type="entry name" value="2EXR"/>
</dbReference>
<reference evidence="2" key="1">
    <citation type="submission" date="2022-10" db="EMBL/GenBank/DDBJ databases">
        <title>Tapping the CABI collections for fungal endophytes: first genome assemblies for Collariella, Neodidymelliopsis, Ascochyta clinopodiicola, Didymella pomorum, Didymosphaeria variabile, Neocosmospora piperis and Neocucurbitaria cava.</title>
        <authorList>
            <person name="Hill R."/>
        </authorList>
    </citation>
    <scope>NUCLEOTIDE SEQUENCE</scope>
    <source>
        <strain evidence="2">IMI 366586</strain>
    </source>
</reference>
<evidence type="ECO:0000313" key="2">
    <source>
        <dbReference type="EMBL" id="KAJ4312728.1"/>
    </source>
</evidence>
<dbReference type="OrthoDB" id="5061036at2759"/>
<gene>
    <name evidence="2" type="ORF">N0V84_009790</name>
</gene>
<name>A0A9W8W5P1_9HYPO</name>
<comment type="caution">
    <text evidence="2">The sequence shown here is derived from an EMBL/GenBank/DDBJ whole genome shotgun (WGS) entry which is preliminary data.</text>
</comment>
<dbReference type="AlphaFoldDB" id="A0A9W8W5P1"/>
<dbReference type="Pfam" id="PF20150">
    <property type="entry name" value="2EXR"/>
    <property type="match status" value="1"/>
</dbReference>
<keyword evidence="3" id="KW-1185">Reference proteome</keyword>
<organism evidence="2 3">
    <name type="scientific">Fusarium piperis</name>
    <dbReference type="NCBI Taxonomy" id="1435070"/>
    <lineage>
        <taxon>Eukaryota</taxon>
        <taxon>Fungi</taxon>
        <taxon>Dikarya</taxon>
        <taxon>Ascomycota</taxon>
        <taxon>Pezizomycotina</taxon>
        <taxon>Sordariomycetes</taxon>
        <taxon>Hypocreomycetidae</taxon>
        <taxon>Hypocreales</taxon>
        <taxon>Nectriaceae</taxon>
        <taxon>Fusarium</taxon>
        <taxon>Fusarium solani species complex</taxon>
    </lineage>
</organism>
<protein>
    <recommendedName>
        <fullName evidence="1">2EXR domain-containing protein</fullName>
    </recommendedName>
</protein>
<evidence type="ECO:0000313" key="3">
    <source>
        <dbReference type="Proteomes" id="UP001140502"/>
    </source>
</evidence>
<dbReference type="EMBL" id="JAPEUR010000281">
    <property type="protein sequence ID" value="KAJ4312728.1"/>
    <property type="molecule type" value="Genomic_DNA"/>
</dbReference>
<dbReference type="Proteomes" id="UP001140502">
    <property type="component" value="Unassembled WGS sequence"/>
</dbReference>